<dbReference type="PANTHER" id="PTHR11102:SF160">
    <property type="entry name" value="ERAD-ASSOCIATED E3 UBIQUITIN-PROTEIN LIGASE COMPONENT HRD3"/>
    <property type="match status" value="1"/>
</dbReference>
<dbReference type="Proteomes" id="UP000265703">
    <property type="component" value="Unassembled WGS sequence"/>
</dbReference>
<comment type="similarity">
    <text evidence="1">Belongs to the sel-1 family.</text>
</comment>
<dbReference type="SUPFAM" id="SSF81901">
    <property type="entry name" value="HCP-like"/>
    <property type="match status" value="1"/>
</dbReference>
<comment type="caution">
    <text evidence="2">The sequence shown here is derived from an EMBL/GenBank/DDBJ whole genome shotgun (WGS) entry which is preliminary data.</text>
</comment>
<keyword evidence="3" id="KW-1185">Reference proteome</keyword>
<accession>A0A397TLH5</accession>
<name>A0A397TLH5_9GLOM</name>
<dbReference type="InterPro" id="IPR050767">
    <property type="entry name" value="Sel1_AlgK"/>
</dbReference>
<dbReference type="InterPro" id="IPR006597">
    <property type="entry name" value="Sel1-like"/>
</dbReference>
<sequence>MSSNLLDKININTEDDNFLNEWLNYVIKNNNKNQRKILEMMGNHELSRGVNKNEKKTFEWYLKSAENGNKMAQNNVGDCYVSGIGTDENETEAFEWSIGTAVDDEVVFEWYLKSAIGGCAIGQYNLGDSYYYGVGTDVNVDKAIDWYKKALDNGFYRAKLKLDTVTANSM</sequence>
<dbReference type="InterPro" id="IPR011990">
    <property type="entry name" value="TPR-like_helical_dom_sf"/>
</dbReference>
<organism evidence="2 3">
    <name type="scientific">Glomus cerebriforme</name>
    <dbReference type="NCBI Taxonomy" id="658196"/>
    <lineage>
        <taxon>Eukaryota</taxon>
        <taxon>Fungi</taxon>
        <taxon>Fungi incertae sedis</taxon>
        <taxon>Mucoromycota</taxon>
        <taxon>Glomeromycotina</taxon>
        <taxon>Glomeromycetes</taxon>
        <taxon>Glomerales</taxon>
        <taxon>Glomeraceae</taxon>
        <taxon>Glomus</taxon>
    </lineage>
</organism>
<evidence type="ECO:0000256" key="1">
    <source>
        <dbReference type="ARBA" id="ARBA00038101"/>
    </source>
</evidence>
<dbReference type="AlphaFoldDB" id="A0A397TLH5"/>
<dbReference type="SMART" id="SM00671">
    <property type="entry name" value="SEL1"/>
    <property type="match status" value="3"/>
</dbReference>
<dbReference type="Pfam" id="PF08238">
    <property type="entry name" value="Sel1"/>
    <property type="match status" value="4"/>
</dbReference>
<dbReference type="STRING" id="658196.A0A397TLH5"/>
<proteinExistence type="inferred from homology"/>
<dbReference type="Gene3D" id="1.25.40.10">
    <property type="entry name" value="Tetratricopeptide repeat domain"/>
    <property type="match status" value="2"/>
</dbReference>
<evidence type="ECO:0000313" key="2">
    <source>
        <dbReference type="EMBL" id="RIA98792.1"/>
    </source>
</evidence>
<gene>
    <name evidence="2" type="ORF">C1645_812273</name>
</gene>
<protein>
    <submittedName>
        <fullName evidence="2">Uncharacterized protein</fullName>
    </submittedName>
</protein>
<dbReference type="EMBL" id="QKYT01000011">
    <property type="protein sequence ID" value="RIA98792.1"/>
    <property type="molecule type" value="Genomic_DNA"/>
</dbReference>
<evidence type="ECO:0000313" key="3">
    <source>
        <dbReference type="Proteomes" id="UP000265703"/>
    </source>
</evidence>
<dbReference type="OrthoDB" id="272077at2759"/>
<reference evidence="2 3" key="1">
    <citation type="submission" date="2018-06" db="EMBL/GenBank/DDBJ databases">
        <title>Comparative genomics reveals the genomic features of Rhizophagus irregularis, R. cerebriforme, R. diaphanum and Gigaspora rosea, and their symbiotic lifestyle signature.</title>
        <authorList>
            <person name="Morin E."/>
            <person name="San Clemente H."/>
            <person name="Chen E.C.H."/>
            <person name="De La Providencia I."/>
            <person name="Hainaut M."/>
            <person name="Kuo A."/>
            <person name="Kohler A."/>
            <person name="Murat C."/>
            <person name="Tang N."/>
            <person name="Roy S."/>
            <person name="Loubradou J."/>
            <person name="Henrissat B."/>
            <person name="Grigoriev I.V."/>
            <person name="Corradi N."/>
            <person name="Roux C."/>
            <person name="Martin F.M."/>
        </authorList>
    </citation>
    <scope>NUCLEOTIDE SEQUENCE [LARGE SCALE GENOMIC DNA]</scope>
    <source>
        <strain evidence="2 3">DAOM 227022</strain>
    </source>
</reference>
<dbReference type="PANTHER" id="PTHR11102">
    <property type="entry name" value="SEL-1-LIKE PROTEIN"/>
    <property type="match status" value="1"/>
</dbReference>